<protein>
    <recommendedName>
        <fullName evidence="3">Sel1 repeat family protein</fullName>
    </recommendedName>
</protein>
<name>A0ABN6QL26_9BACT</name>
<dbReference type="SUPFAM" id="SSF81901">
    <property type="entry name" value="HCP-like"/>
    <property type="match status" value="1"/>
</dbReference>
<evidence type="ECO:0008006" key="3">
    <source>
        <dbReference type="Google" id="ProtNLM"/>
    </source>
</evidence>
<evidence type="ECO:0000313" key="1">
    <source>
        <dbReference type="EMBL" id="BDL43651.1"/>
    </source>
</evidence>
<keyword evidence="2" id="KW-1185">Reference proteome</keyword>
<organism evidence="1 2">
    <name type="scientific">Akkermansia biwaensis</name>
    <dbReference type="NCBI Taxonomy" id="2946555"/>
    <lineage>
        <taxon>Bacteria</taxon>
        <taxon>Pseudomonadati</taxon>
        <taxon>Verrucomicrobiota</taxon>
        <taxon>Verrucomicrobiia</taxon>
        <taxon>Verrucomicrobiales</taxon>
        <taxon>Akkermansiaceae</taxon>
        <taxon>Akkermansia</taxon>
    </lineage>
</organism>
<dbReference type="RefSeq" id="WP_215434191.1">
    <property type="nucleotide sequence ID" value="NZ_AP025943.1"/>
</dbReference>
<evidence type="ECO:0000313" key="2">
    <source>
        <dbReference type="Proteomes" id="UP001062263"/>
    </source>
</evidence>
<dbReference type="Gene3D" id="1.25.40.10">
    <property type="entry name" value="Tetratricopeptide repeat domain"/>
    <property type="match status" value="1"/>
</dbReference>
<proteinExistence type="predicted"/>
<gene>
    <name evidence="1" type="ORF">Abiwalacus_12250</name>
</gene>
<dbReference type="EMBL" id="AP025943">
    <property type="protein sequence ID" value="BDL43651.1"/>
    <property type="molecule type" value="Genomic_DNA"/>
</dbReference>
<dbReference type="InterPro" id="IPR011990">
    <property type="entry name" value="TPR-like_helical_dom_sf"/>
</dbReference>
<dbReference type="Proteomes" id="UP001062263">
    <property type="component" value="Chromosome"/>
</dbReference>
<accession>A0ABN6QL26</accession>
<sequence length="140" mass="16120">MTKAAGQSYGPALWELGCIYSSFNNYNIVPDEQRALALFRQAADANNSDALYLLYALDRLNIFPLTEAEKKTDFYRRYRTALGKHDTPLPPFKDIHELDSFEYEFVLKFLLESMGTNEKVKSTLKNINEEAFENACKDVF</sequence>
<reference evidence="1" key="1">
    <citation type="submission" date="2022-06" db="EMBL/GenBank/DDBJ databases">
        <title>Akkermansia biwalacus sp. nov., an anaerobic mucin-degrading bacterium isolated from human intestine.</title>
        <authorList>
            <person name="Kobayashi Y."/>
            <person name="Inoue S."/>
            <person name="Kawahara T."/>
            <person name="Kohda N."/>
        </authorList>
    </citation>
    <scope>NUCLEOTIDE SEQUENCE</scope>
    <source>
        <strain evidence="1">WON2089</strain>
    </source>
</reference>